<dbReference type="SUPFAM" id="SSF55804">
    <property type="entry name" value="Phoshotransferase/anion transport protein"/>
    <property type="match status" value="1"/>
</dbReference>
<dbReference type="Ensembl" id="ENSCCRT00020093828.1">
    <property type="protein sequence ID" value="ENSCCRP00020085749.1"/>
    <property type="gene ID" value="ENSCCRG00020037369.1"/>
</dbReference>
<dbReference type="Gene3D" id="3.40.930.10">
    <property type="entry name" value="Mannitol-specific EII, Chain A"/>
    <property type="match status" value="2"/>
</dbReference>
<dbReference type="InterPro" id="IPR011531">
    <property type="entry name" value="HCO3_transpt-like_TM_dom"/>
</dbReference>
<evidence type="ECO:0000259" key="14">
    <source>
        <dbReference type="Pfam" id="PF07565"/>
    </source>
</evidence>
<keyword evidence="7 12" id="KW-1133">Transmembrane helix</keyword>
<dbReference type="Proteomes" id="UP000694701">
    <property type="component" value="Unplaced"/>
</dbReference>
<feature type="region of interest" description="Disordered" evidence="11">
    <location>
        <begin position="307"/>
        <end position="330"/>
    </location>
</feature>
<feature type="transmembrane region" description="Helical" evidence="12">
    <location>
        <begin position="777"/>
        <end position="794"/>
    </location>
</feature>
<feature type="transmembrane region" description="Helical" evidence="12">
    <location>
        <begin position="396"/>
        <end position="427"/>
    </location>
</feature>
<evidence type="ECO:0000256" key="12">
    <source>
        <dbReference type="SAM" id="Phobius"/>
    </source>
</evidence>
<feature type="transmembrane region" description="Helical" evidence="12">
    <location>
        <begin position="447"/>
        <end position="472"/>
    </location>
</feature>
<evidence type="ECO:0000256" key="8">
    <source>
        <dbReference type="ARBA" id="ARBA00023065"/>
    </source>
</evidence>
<evidence type="ECO:0000256" key="5">
    <source>
        <dbReference type="ARBA" id="ARBA00022681"/>
    </source>
</evidence>
<dbReference type="InterPro" id="IPR001717">
    <property type="entry name" value="Anion_exchange"/>
</dbReference>
<accession>A0A8C2PV96</accession>
<evidence type="ECO:0000313" key="16">
    <source>
        <dbReference type="Proteomes" id="UP000694701"/>
    </source>
</evidence>
<feature type="domain" description="Bicarbonate transporter-like transmembrane" evidence="13">
    <location>
        <begin position="508"/>
        <end position="833"/>
    </location>
</feature>
<dbReference type="PANTHER" id="PTHR11453">
    <property type="entry name" value="ANION EXCHANGE PROTEIN"/>
    <property type="match status" value="1"/>
</dbReference>
<evidence type="ECO:0000256" key="10">
    <source>
        <dbReference type="ARBA" id="ARBA00049347"/>
    </source>
</evidence>
<evidence type="ECO:0000259" key="13">
    <source>
        <dbReference type="Pfam" id="PF00955"/>
    </source>
</evidence>
<keyword evidence="9 12" id="KW-0472">Membrane</keyword>
<dbReference type="GO" id="GO:0005452">
    <property type="term" value="F:solute:inorganic anion antiporter activity"/>
    <property type="evidence" value="ECO:0007669"/>
    <property type="project" value="InterPro"/>
</dbReference>
<name>A0A8C2PV96_CYPCA</name>
<feature type="transmembrane region" description="Helical" evidence="12">
    <location>
        <begin position="801"/>
        <end position="822"/>
    </location>
</feature>
<comment type="subcellular location">
    <subcellularLocation>
        <location evidence="1">Cell membrane</location>
        <topology evidence="1">Multi-pass membrane protein</topology>
    </subcellularLocation>
</comment>
<evidence type="ECO:0000313" key="15">
    <source>
        <dbReference type="Ensembl" id="ENSCCRP00020085749.1"/>
    </source>
</evidence>
<evidence type="ECO:0000256" key="2">
    <source>
        <dbReference type="ARBA" id="ARBA00010993"/>
    </source>
</evidence>
<evidence type="ECO:0000256" key="11">
    <source>
        <dbReference type="SAM" id="MobiDB-lite"/>
    </source>
</evidence>
<dbReference type="InterPro" id="IPR013769">
    <property type="entry name" value="Band3_cytoplasmic_dom"/>
</dbReference>
<dbReference type="GO" id="GO:0015106">
    <property type="term" value="F:bicarbonate transmembrane transporter activity"/>
    <property type="evidence" value="ECO:0007669"/>
    <property type="project" value="TreeGrafter"/>
</dbReference>
<keyword evidence="6 12" id="KW-0812">Transmembrane</keyword>
<keyword evidence="3" id="KW-0813">Transport</keyword>
<dbReference type="GO" id="GO:0008509">
    <property type="term" value="F:monoatomic anion transmembrane transporter activity"/>
    <property type="evidence" value="ECO:0007669"/>
    <property type="project" value="InterPro"/>
</dbReference>
<dbReference type="FunFam" id="3.40.930.10:FF:000020">
    <property type="entry name" value="Anion exchange protein"/>
    <property type="match status" value="1"/>
</dbReference>
<proteinExistence type="inferred from homology"/>
<dbReference type="GO" id="GO:0051453">
    <property type="term" value="P:regulation of intracellular pH"/>
    <property type="evidence" value="ECO:0007669"/>
    <property type="project" value="TreeGrafter"/>
</dbReference>
<keyword evidence="5" id="KW-0039">Anion exchange</keyword>
<dbReference type="FunFam" id="1.10.287.570:FF:000001">
    <property type="entry name" value="Anion exchange protein"/>
    <property type="match status" value="1"/>
</dbReference>
<protein>
    <submittedName>
        <fullName evidence="15">Solute carrier family 4 member 1a (Diego blood group)</fullName>
    </submittedName>
</protein>
<feature type="transmembrane region" description="Helical" evidence="12">
    <location>
        <begin position="556"/>
        <end position="576"/>
    </location>
</feature>
<dbReference type="InterPro" id="IPR003020">
    <property type="entry name" value="HCO3_transpt_euk"/>
</dbReference>
<feature type="transmembrane region" description="Helical" evidence="12">
    <location>
        <begin position="705"/>
        <end position="724"/>
    </location>
</feature>
<dbReference type="PRINTS" id="PR00165">
    <property type="entry name" value="ANIONEXCHNGR"/>
</dbReference>
<comment type="similarity">
    <text evidence="2">Belongs to the anion exchanger (TC 2.A.31) family.</text>
</comment>
<feature type="transmembrane region" description="Helical" evidence="12">
    <location>
        <begin position="731"/>
        <end position="750"/>
    </location>
</feature>
<feature type="transmembrane region" description="Helical" evidence="12">
    <location>
        <begin position="609"/>
        <end position="628"/>
    </location>
</feature>
<dbReference type="Gene3D" id="1.10.287.570">
    <property type="entry name" value="Helical hairpin bin"/>
    <property type="match status" value="1"/>
</dbReference>
<dbReference type="PRINTS" id="PR01231">
    <property type="entry name" value="HCO3TRNSPORT"/>
</dbReference>
<sequence>YDLERMRQQEEEQHQTFTFSRDVEGVFAIHMHIYKHKPCILLIHYLFFFHFPSSAARNTNTNAIKRGDAEAYVELNELRGEVWQEMGRWLGYEENLSPATGQWSQPHISYLTFKSLIQLRKVMSTGETPSDMFPLRDIVDRVEASVVLSGDSKFILYSIRTLIIYYTAYFMPLFLHYSQGVVENLQKPVIAFARLRDSVVMEGVLEAPIPVRFVFFLVGPSHSGMDYHESGRAMASLMADWVFTLEAYLATNEKDLTNAMADFMDCSIVIPPTEIQDESMLKPIINFQKKMLRERVRPYDTRLMKMQKNLKKKKKSPTGPEKPRDDPLARTGYPFGGMVKDIKRRYKHYLSDFTDALDPQVLSAVIFIYFAALSPAITFGGLLADKTEHMMGVSELMVATCVQGVIFSLFAAQPVLVIGFTGPLMVFEEAFFQFCKSNGFEYIVGRVWVGMWLIVIVVVIVAVEGSFLVRFISRFTQEIFSILISLIFIYETFTNITYHPDGNVTEHHEIIERAYPNTALLSMCLMFGCFFIALYLRGFKTSTFLPGPIRRMIGDFGVPIAIFFMIAVDISISDAYTQKLVVPKGLTVSNTSARGWIISPFGEKKPFPVWMMFACAVPALLVFILIFLESQITTLIVSKPERKMVKGSGFHLDLLLLVFLGGVASIFGVPWLSAATVRSVTHANALTVMTKGPRPQIQRVLEQRVSGILVAVMVGVSILMEPILKMIPMTALFGIFLYMGITSLSGIQLWDRILLLITPKKHHPPVPFVTRVPTMRMHLYTLIQVICLVILWAVKSSTFSLALPFVLILTIPLRMFMTGHVFTIMEMKCLDADDANVKFDDEDD</sequence>
<dbReference type="InterPro" id="IPR016152">
    <property type="entry name" value="PTrfase/Anion_transptr"/>
</dbReference>
<feature type="transmembrane region" description="Helical" evidence="12">
    <location>
        <begin position="361"/>
        <end position="384"/>
    </location>
</feature>
<organism evidence="15 16">
    <name type="scientific">Cyprinus carpio</name>
    <name type="common">Common carp</name>
    <dbReference type="NCBI Taxonomy" id="7962"/>
    <lineage>
        <taxon>Eukaryota</taxon>
        <taxon>Metazoa</taxon>
        <taxon>Chordata</taxon>
        <taxon>Craniata</taxon>
        <taxon>Vertebrata</taxon>
        <taxon>Euteleostomi</taxon>
        <taxon>Actinopterygii</taxon>
        <taxon>Neopterygii</taxon>
        <taxon>Teleostei</taxon>
        <taxon>Ostariophysi</taxon>
        <taxon>Cypriniformes</taxon>
        <taxon>Cyprinidae</taxon>
        <taxon>Cyprininae</taxon>
        <taxon>Cyprinus</taxon>
    </lineage>
</organism>
<dbReference type="AlphaFoldDB" id="A0A8C2PV96"/>
<evidence type="ECO:0000256" key="1">
    <source>
        <dbReference type="ARBA" id="ARBA00004651"/>
    </source>
</evidence>
<dbReference type="InterPro" id="IPR018241">
    <property type="entry name" value="Anion_exchange_CS"/>
</dbReference>
<evidence type="ECO:0000256" key="4">
    <source>
        <dbReference type="ARBA" id="ARBA00022475"/>
    </source>
</evidence>
<evidence type="ECO:0000256" key="9">
    <source>
        <dbReference type="ARBA" id="ARBA00023136"/>
    </source>
</evidence>
<dbReference type="Pfam" id="PF07565">
    <property type="entry name" value="Band_3_cyto"/>
    <property type="match status" value="2"/>
</dbReference>
<reference evidence="15" key="1">
    <citation type="submission" date="2025-08" db="UniProtKB">
        <authorList>
            <consortium name="Ensembl"/>
        </authorList>
    </citation>
    <scope>IDENTIFICATION</scope>
</reference>
<feature type="transmembrane region" description="Helical" evidence="12">
    <location>
        <begin position="479"/>
        <end position="498"/>
    </location>
</feature>
<evidence type="ECO:0000256" key="6">
    <source>
        <dbReference type="ARBA" id="ARBA00022692"/>
    </source>
</evidence>
<keyword evidence="4" id="KW-1003">Cell membrane</keyword>
<dbReference type="GO" id="GO:0016323">
    <property type="term" value="C:basolateral plasma membrane"/>
    <property type="evidence" value="ECO:0007669"/>
    <property type="project" value="TreeGrafter"/>
</dbReference>
<feature type="domain" description="Band 3 cytoplasmic" evidence="14">
    <location>
        <begin position="180"/>
        <end position="276"/>
    </location>
</feature>
<evidence type="ECO:0000256" key="3">
    <source>
        <dbReference type="ARBA" id="ARBA00022448"/>
    </source>
</evidence>
<feature type="domain" description="Band 3 cytoplasmic" evidence="14">
    <location>
        <begin position="70"/>
        <end position="132"/>
    </location>
</feature>
<feature type="domain" description="Bicarbonate transporter-like transmembrane" evidence="13">
    <location>
        <begin position="334"/>
        <end position="497"/>
    </location>
</feature>
<comment type="catalytic activity">
    <reaction evidence="10">
        <text>hydrogencarbonate(in) + chloride(out) = hydrogencarbonate(out) + chloride(in)</text>
        <dbReference type="Rhea" id="RHEA:72363"/>
        <dbReference type="ChEBI" id="CHEBI:17544"/>
        <dbReference type="ChEBI" id="CHEBI:17996"/>
    </reaction>
</comment>
<dbReference type="PROSITE" id="PS00219">
    <property type="entry name" value="ANION_EXCHANGER_1"/>
    <property type="match status" value="1"/>
</dbReference>
<dbReference type="PANTHER" id="PTHR11453:SF12">
    <property type="entry name" value="BAND 3 ANION TRANSPORT PROTEIN"/>
    <property type="match status" value="1"/>
</dbReference>
<evidence type="ECO:0000256" key="7">
    <source>
        <dbReference type="ARBA" id="ARBA00022989"/>
    </source>
</evidence>
<keyword evidence="8" id="KW-0406">Ion transport</keyword>
<feature type="transmembrane region" description="Helical" evidence="12">
    <location>
        <begin position="649"/>
        <end position="672"/>
    </location>
</feature>
<dbReference type="Pfam" id="PF00955">
    <property type="entry name" value="HCO3_cotransp"/>
    <property type="match status" value="2"/>
</dbReference>
<feature type="transmembrane region" description="Helical" evidence="12">
    <location>
        <begin position="518"/>
        <end position="536"/>
    </location>
</feature>